<gene>
    <name evidence="1" type="ORF">DFR27_1273</name>
</gene>
<keyword evidence="2" id="KW-1185">Reference proteome</keyword>
<dbReference type="Proteomes" id="UP000267187">
    <property type="component" value="Unassembled WGS sequence"/>
</dbReference>
<evidence type="ECO:0000313" key="2">
    <source>
        <dbReference type="Proteomes" id="UP000267187"/>
    </source>
</evidence>
<proteinExistence type="predicted"/>
<protein>
    <submittedName>
        <fullName evidence="1">Uncharacterized protein</fullName>
    </submittedName>
</protein>
<dbReference type="RefSeq" id="WP_121876620.1">
    <property type="nucleotide sequence ID" value="NZ_REFJ01000003.1"/>
</dbReference>
<reference evidence="1 2" key="1">
    <citation type="submission" date="2018-10" db="EMBL/GenBank/DDBJ databases">
        <title>Genomic Encyclopedia of Type Strains, Phase IV (KMG-IV): sequencing the most valuable type-strain genomes for metagenomic binning, comparative biology and taxonomic classification.</title>
        <authorList>
            <person name="Goeker M."/>
        </authorList>
    </citation>
    <scope>NUCLEOTIDE SEQUENCE [LARGE SCALE GENOMIC DNA]</scope>
    <source>
        <strain evidence="1 2">DSM 25080</strain>
    </source>
</reference>
<organism evidence="1 2">
    <name type="scientific">Umboniibacter marinipuniceus</name>
    <dbReference type="NCBI Taxonomy" id="569599"/>
    <lineage>
        <taxon>Bacteria</taxon>
        <taxon>Pseudomonadati</taxon>
        <taxon>Pseudomonadota</taxon>
        <taxon>Gammaproteobacteria</taxon>
        <taxon>Cellvibrionales</taxon>
        <taxon>Cellvibrionaceae</taxon>
        <taxon>Umboniibacter</taxon>
    </lineage>
</organism>
<evidence type="ECO:0000313" key="1">
    <source>
        <dbReference type="EMBL" id="RMA79922.1"/>
    </source>
</evidence>
<name>A0A3M0ALR0_9GAMM</name>
<dbReference type="AlphaFoldDB" id="A0A3M0ALR0"/>
<sequence>MSYNLKLTGSTLEHSDWTEALEAFSSLFSISHSDTEKLMTIAPVVIKPDLSSEKAHALAKLVEGCGLECLVESTDVQDASMSAINDEADISEDEQEIPVATQTHEKKGLFAKLKALFNRG</sequence>
<dbReference type="EMBL" id="REFJ01000003">
    <property type="protein sequence ID" value="RMA79922.1"/>
    <property type="molecule type" value="Genomic_DNA"/>
</dbReference>
<accession>A0A3M0ALR0</accession>
<comment type="caution">
    <text evidence="1">The sequence shown here is derived from an EMBL/GenBank/DDBJ whole genome shotgun (WGS) entry which is preliminary data.</text>
</comment>